<evidence type="ECO:0000259" key="1">
    <source>
        <dbReference type="Pfam" id="PF12937"/>
    </source>
</evidence>
<dbReference type="Proteomes" id="UP001497453">
    <property type="component" value="Chromosome 2"/>
</dbReference>
<dbReference type="InterPro" id="IPR032675">
    <property type="entry name" value="LRR_dom_sf"/>
</dbReference>
<dbReference type="EMBL" id="OZ037945">
    <property type="protein sequence ID" value="CAL1701802.1"/>
    <property type="molecule type" value="Genomic_DNA"/>
</dbReference>
<gene>
    <name evidence="2" type="ORF">GFSPODELE1_LOCUS3760</name>
</gene>
<evidence type="ECO:0000313" key="3">
    <source>
        <dbReference type="Proteomes" id="UP001497453"/>
    </source>
</evidence>
<keyword evidence="3" id="KW-1185">Reference proteome</keyword>
<proteinExistence type="predicted"/>
<evidence type="ECO:0000313" key="2">
    <source>
        <dbReference type="EMBL" id="CAL1701802.1"/>
    </source>
</evidence>
<dbReference type="SUPFAM" id="SSF52047">
    <property type="entry name" value="RNI-like"/>
    <property type="match status" value="1"/>
</dbReference>
<feature type="domain" description="F-box" evidence="1">
    <location>
        <begin position="12"/>
        <end position="45"/>
    </location>
</feature>
<dbReference type="InterPro" id="IPR001810">
    <property type="entry name" value="F-box_dom"/>
</dbReference>
<accession>A0ABP1D5Q1</accession>
<name>A0ABP1D5Q1_9APHY</name>
<reference evidence="3" key="1">
    <citation type="submission" date="2024-04" db="EMBL/GenBank/DDBJ databases">
        <authorList>
            <person name="Shaw F."/>
            <person name="Minotto A."/>
        </authorList>
    </citation>
    <scope>NUCLEOTIDE SEQUENCE [LARGE SCALE GENOMIC DNA]</scope>
</reference>
<organism evidence="2 3">
    <name type="scientific">Somion occarium</name>
    <dbReference type="NCBI Taxonomy" id="3059160"/>
    <lineage>
        <taxon>Eukaryota</taxon>
        <taxon>Fungi</taxon>
        <taxon>Dikarya</taxon>
        <taxon>Basidiomycota</taxon>
        <taxon>Agaricomycotina</taxon>
        <taxon>Agaricomycetes</taxon>
        <taxon>Polyporales</taxon>
        <taxon>Cerrenaceae</taxon>
        <taxon>Somion</taxon>
    </lineage>
</organism>
<dbReference type="Gene3D" id="3.80.10.10">
    <property type="entry name" value="Ribonuclease Inhibitor"/>
    <property type="match status" value="1"/>
</dbReference>
<sequence length="481" mass="54123">MIFVHAIGAPRYLCTPNTAVEISHVCRRWRILALETSALWSRICLMGDEGLDYVKAYLQRSQSRPFTVVLNFYEYANDRLWSEYRTTEWLNWRPYLELIFPQVHRLQGLAIFTCHSEVIQGVVGFLHNVPAPRLEYLQICKAVNPLDRRAGDNAHPTFILAAPTLTHLRTTNVVLPYPFSITIGLRELYISFAATQRPLSHTDLQSLFSASPALQKLTLGCTPFLRNATDGAAPPLCAPALRHLSLDEVEHSLDILSNIQFPQLVSLELYALSQTRWEELLQQIPVRGQSMVFPKVTRLAIMKMDVNMVSTTLGDAFPALTHLDLHQSEAGPFLNLIATNGSFLDRGGLYVLKPRVWPHLSILNLIATNGSFLDRGGLYVLKPRVWPHLSILTVSKMNAKYDLLSQAVATRQKLGTPIKSLQLSRTLALPFGIVQSLRDMTATEAVDVSEDDPFDDFENYGEVGPNRLMQQPYCPRCNASE</sequence>
<dbReference type="Pfam" id="PF12937">
    <property type="entry name" value="F-box-like"/>
    <property type="match status" value="1"/>
</dbReference>
<protein>
    <recommendedName>
        <fullName evidence="1">F-box domain-containing protein</fullName>
    </recommendedName>
</protein>